<name>A0A0A9F2Z2_ARUDO</name>
<proteinExistence type="predicted"/>
<sequence>MRMRCGFIGCPCP</sequence>
<accession>A0A0A9F2Z2</accession>
<reference evidence="1" key="2">
    <citation type="journal article" date="2015" name="Data Brief">
        <title>Shoot transcriptome of the giant reed, Arundo donax.</title>
        <authorList>
            <person name="Barrero R.A."/>
            <person name="Guerrero F.D."/>
            <person name="Moolhuijzen P."/>
            <person name="Goolsby J.A."/>
            <person name="Tidwell J."/>
            <person name="Bellgard S.E."/>
            <person name="Bellgard M.I."/>
        </authorList>
    </citation>
    <scope>NUCLEOTIDE SEQUENCE</scope>
    <source>
        <tissue evidence="1">Shoot tissue taken approximately 20 cm above the soil surface</tissue>
    </source>
</reference>
<evidence type="ECO:0000313" key="1">
    <source>
        <dbReference type="EMBL" id="JAE07415.1"/>
    </source>
</evidence>
<reference evidence="1" key="1">
    <citation type="submission" date="2014-09" db="EMBL/GenBank/DDBJ databases">
        <authorList>
            <person name="Magalhaes I.L.F."/>
            <person name="Oliveira U."/>
            <person name="Santos F.R."/>
            <person name="Vidigal T.H.D.A."/>
            <person name="Brescovit A.D."/>
            <person name="Santos A.J."/>
        </authorList>
    </citation>
    <scope>NUCLEOTIDE SEQUENCE</scope>
    <source>
        <tissue evidence="1">Shoot tissue taken approximately 20 cm above the soil surface</tissue>
    </source>
</reference>
<dbReference type="EMBL" id="GBRH01190481">
    <property type="protein sequence ID" value="JAE07415.1"/>
    <property type="molecule type" value="Transcribed_RNA"/>
</dbReference>
<protein>
    <submittedName>
        <fullName evidence="1">Hda101</fullName>
    </submittedName>
</protein>
<organism evidence="1">
    <name type="scientific">Arundo donax</name>
    <name type="common">Giant reed</name>
    <name type="synonym">Donax arundinaceus</name>
    <dbReference type="NCBI Taxonomy" id="35708"/>
    <lineage>
        <taxon>Eukaryota</taxon>
        <taxon>Viridiplantae</taxon>
        <taxon>Streptophyta</taxon>
        <taxon>Embryophyta</taxon>
        <taxon>Tracheophyta</taxon>
        <taxon>Spermatophyta</taxon>
        <taxon>Magnoliopsida</taxon>
        <taxon>Liliopsida</taxon>
        <taxon>Poales</taxon>
        <taxon>Poaceae</taxon>
        <taxon>PACMAD clade</taxon>
        <taxon>Arundinoideae</taxon>
        <taxon>Arundineae</taxon>
        <taxon>Arundo</taxon>
    </lineage>
</organism>